<dbReference type="SUPFAM" id="SSF46785">
    <property type="entry name" value="Winged helix' DNA-binding domain"/>
    <property type="match status" value="1"/>
</dbReference>
<gene>
    <name evidence="5" type="ORF">L0M17_01515</name>
</gene>
<dbReference type="CDD" id="cd07377">
    <property type="entry name" value="WHTH_GntR"/>
    <property type="match status" value="1"/>
</dbReference>
<evidence type="ECO:0000256" key="2">
    <source>
        <dbReference type="ARBA" id="ARBA00023125"/>
    </source>
</evidence>
<name>A0ABS9TWC8_9MICC</name>
<dbReference type="PANTHER" id="PTHR43537:SF47">
    <property type="entry name" value="REGULATORY PROTEIN GNTR HTH"/>
    <property type="match status" value="1"/>
</dbReference>
<dbReference type="Gene3D" id="1.20.120.530">
    <property type="entry name" value="GntR ligand-binding domain-like"/>
    <property type="match status" value="1"/>
</dbReference>
<evidence type="ECO:0000313" key="5">
    <source>
        <dbReference type="EMBL" id="MCH6468675.1"/>
    </source>
</evidence>
<dbReference type="InterPro" id="IPR000524">
    <property type="entry name" value="Tscrpt_reg_HTH_GntR"/>
</dbReference>
<dbReference type="InterPro" id="IPR011711">
    <property type="entry name" value="GntR_C"/>
</dbReference>
<keyword evidence="2" id="KW-0238">DNA-binding</keyword>
<dbReference type="PROSITE" id="PS50949">
    <property type="entry name" value="HTH_GNTR"/>
    <property type="match status" value="1"/>
</dbReference>
<dbReference type="SMART" id="SM00895">
    <property type="entry name" value="FCD"/>
    <property type="match status" value="1"/>
</dbReference>
<dbReference type="InterPro" id="IPR008920">
    <property type="entry name" value="TF_FadR/GntR_C"/>
</dbReference>
<keyword evidence="6" id="KW-1185">Reference proteome</keyword>
<sequence length="245" mass="26029">MQLVSPSRSVPLPMQVAGQIRALIADGSWPVGHRVPSEHELSRDLAISRNSVREALRSLVHAGLLEARPGDGTYVRASSELGVCLHRRLDGADPQDAYEVRALLEQRGARLAARNATPEQHAAMRQALADRDAAQRDGDVLEYFRIDLDFHAMVVAAGGNALLAELHSHIRDAIAGNLRISPDPALGASLDQKHYALVTAIEAGDAQSADAIAGELVAEARLLSARSSDASPLAVVGNEQRAGGK</sequence>
<dbReference type="Pfam" id="PF00392">
    <property type="entry name" value="GntR"/>
    <property type="match status" value="1"/>
</dbReference>
<evidence type="ECO:0000313" key="6">
    <source>
        <dbReference type="Proteomes" id="UP001202922"/>
    </source>
</evidence>
<evidence type="ECO:0000259" key="4">
    <source>
        <dbReference type="PROSITE" id="PS50949"/>
    </source>
</evidence>
<dbReference type="EMBL" id="JAKZBV010000001">
    <property type="protein sequence ID" value="MCH6468675.1"/>
    <property type="molecule type" value="Genomic_DNA"/>
</dbReference>
<evidence type="ECO:0000256" key="1">
    <source>
        <dbReference type="ARBA" id="ARBA00023015"/>
    </source>
</evidence>
<dbReference type="SUPFAM" id="SSF48008">
    <property type="entry name" value="GntR ligand-binding domain-like"/>
    <property type="match status" value="1"/>
</dbReference>
<dbReference type="RefSeq" id="WP_241050591.1">
    <property type="nucleotide sequence ID" value="NZ_JAKZBV010000001.1"/>
</dbReference>
<reference evidence="5 6" key="1">
    <citation type="submission" date="2022-03" db="EMBL/GenBank/DDBJ databases">
        <title>Sinomonas sp. isolated from a soil.</title>
        <authorList>
            <person name="Han J."/>
            <person name="Kim D.-U."/>
        </authorList>
    </citation>
    <scope>NUCLEOTIDE SEQUENCE [LARGE SCALE GENOMIC DNA]</scope>
    <source>
        <strain evidence="5 6">5-5</strain>
    </source>
</reference>
<comment type="caution">
    <text evidence="5">The sequence shown here is derived from an EMBL/GenBank/DDBJ whole genome shotgun (WGS) entry which is preliminary data.</text>
</comment>
<dbReference type="Gene3D" id="1.10.10.10">
    <property type="entry name" value="Winged helix-like DNA-binding domain superfamily/Winged helix DNA-binding domain"/>
    <property type="match status" value="1"/>
</dbReference>
<keyword evidence="3" id="KW-0804">Transcription</keyword>
<proteinExistence type="predicted"/>
<dbReference type="SMART" id="SM00345">
    <property type="entry name" value="HTH_GNTR"/>
    <property type="match status" value="1"/>
</dbReference>
<protein>
    <submittedName>
        <fullName evidence="5">FCD domain-containing protein</fullName>
    </submittedName>
</protein>
<dbReference type="Proteomes" id="UP001202922">
    <property type="component" value="Unassembled WGS sequence"/>
</dbReference>
<dbReference type="InterPro" id="IPR036388">
    <property type="entry name" value="WH-like_DNA-bd_sf"/>
</dbReference>
<dbReference type="PRINTS" id="PR00035">
    <property type="entry name" value="HTHGNTR"/>
</dbReference>
<accession>A0ABS9TWC8</accession>
<dbReference type="PANTHER" id="PTHR43537">
    <property type="entry name" value="TRANSCRIPTIONAL REGULATOR, GNTR FAMILY"/>
    <property type="match status" value="1"/>
</dbReference>
<dbReference type="Pfam" id="PF07729">
    <property type="entry name" value="FCD"/>
    <property type="match status" value="1"/>
</dbReference>
<dbReference type="InterPro" id="IPR036390">
    <property type="entry name" value="WH_DNA-bd_sf"/>
</dbReference>
<evidence type="ECO:0000256" key="3">
    <source>
        <dbReference type="ARBA" id="ARBA00023163"/>
    </source>
</evidence>
<feature type="domain" description="HTH gntR-type" evidence="4">
    <location>
        <begin position="10"/>
        <end position="78"/>
    </location>
</feature>
<organism evidence="5 6">
    <name type="scientific">Sinomonas terrae</name>
    <dbReference type="NCBI Taxonomy" id="2908838"/>
    <lineage>
        <taxon>Bacteria</taxon>
        <taxon>Bacillati</taxon>
        <taxon>Actinomycetota</taxon>
        <taxon>Actinomycetes</taxon>
        <taxon>Micrococcales</taxon>
        <taxon>Micrococcaceae</taxon>
        <taxon>Sinomonas</taxon>
    </lineage>
</organism>
<keyword evidence="1" id="KW-0805">Transcription regulation</keyword>